<dbReference type="SMART" id="SM00129">
    <property type="entry name" value="KISc"/>
    <property type="match status" value="1"/>
</dbReference>
<dbReference type="PRINTS" id="PR00380">
    <property type="entry name" value="KINESINHEAVY"/>
</dbReference>
<protein>
    <recommendedName>
        <fullName evidence="4">Kinesin-like protein</fullName>
    </recommendedName>
</protein>
<dbReference type="InterPro" id="IPR027417">
    <property type="entry name" value="P-loop_NTPase"/>
</dbReference>
<comment type="similarity">
    <text evidence="3 4">Belongs to the TRAFAC class myosin-kinesin ATPase superfamily. Kinesin family.</text>
</comment>
<sequence>MPLLLTEAYVIIRKALEEKISFIEEQMNDLQSKENEKNIERDNLLILLKNNEEKYNVMMNLFTLRQTLQSMQSNVKTKEQVLESMKKSMHEIQNRLSMAERAYQVEATLKRRLSNQLLDIKGKIRVYCRIRPMNSIEMKSEMKAHVETMDESQIKVEASKLNDLLIPAQIKNNPLPLDIKKEANGLVTVTNATLKTCTTWEEMYSYYKCGISKRTTAATDLNTASSRSHLIFSIHFQIDDVINNFSTSSKLTFIDLAGSERISKSGAANERLEEARKINKSLSALADVICALSTGAERPTTADIHIDKFVPYRNNKLTMLLSDSLGGTSRTLMFVNLSPAAQSLDETFSSLQYASRVRLIVNQIYNLRMSSMVQQLTLD</sequence>
<comment type="caution">
    <text evidence="3">Lacks conserved residue(s) required for the propagation of feature annotation.</text>
</comment>
<keyword evidence="1 4" id="KW-0547">Nucleotide-binding</keyword>
<dbReference type="SUPFAM" id="SSF52540">
    <property type="entry name" value="P-loop containing nucleoside triphosphate hydrolases"/>
    <property type="match status" value="1"/>
</dbReference>
<evidence type="ECO:0000256" key="4">
    <source>
        <dbReference type="RuleBase" id="RU000394"/>
    </source>
</evidence>
<dbReference type="InterPro" id="IPR019821">
    <property type="entry name" value="Kinesin_motor_CS"/>
</dbReference>
<evidence type="ECO:0000256" key="3">
    <source>
        <dbReference type="PROSITE-ProRule" id="PRU00283"/>
    </source>
</evidence>
<dbReference type="Proteomes" id="UP000823046">
    <property type="component" value="Unassembled WGS sequence"/>
</dbReference>
<keyword evidence="2 4" id="KW-0067">ATP-binding</keyword>
<dbReference type="Pfam" id="PF00225">
    <property type="entry name" value="Kinesin"/>
    <property type="match status" value="1"/>
</dbReference>
<gene>
    <name evidence="7" type="ORF">IE077_001781</name>
</gene>
<organism evidence="7 8">
    <name type="scientific">Cardiosporidium cionae</name>
    <dbReference type="NCBI Taxonomy" id="476202"/>
    <lineage>
        <taxon>Eukaryota</taxon>
        <taxon>Sar</taxon>
        <taxon>Alveolata</taxon>
        <taxon>Apicomplexa</taxon>
        <taxon>Aconoidasida</taxon>
        <taxon>Nephromycida</taxon>
        <taxon>Cardiosporidium</taxon>
    </lineage>
</organism>
<dbReference type="InterPro" id="IPR001752">
    <property type="entry name" value="Kinesin_motor_dom"/>
</dbReference>
<keyword evidence="4" id="KW-0505">Motor protein</keyword>
<dbReference type="PANTHER" id="PTHR47972:SF16">
    <property type="entry name" value="KINESIN-LIKE PROTEIN"/>
    <property type="match status" value="1"/>
</dbReference>
<proteinExistence type="inferred from homology"/>
<dbReference type="PROSITE" id="PS50067">
    <property type="entry name" value="KINESIN_MOTOR_2"/>
    <property type="match status" value="1"/>
</dbReference>
<reference evidence="7 8" key="1">
    <citation type="journal article" date="2020" name="bioRxiv">
        <title>Metabolic contributions of an alphaproteobacterial endosymbiont in the apicomplexan Cardiosporidium cionae.</title>
        <authorList>
            <person name="Hunter E.S."/>
            <person name="Paight C.J."/>
            <person name="Lane C.E."/>
        </authorList>
    </citation>
    <scope>NUCLEOTIDE SEQUENCE [LARGE SCALE GENOMIC DNA]</scope>
    <source>
        <strain evidence="7">ESH_2018</strain>
    </source>
</reference>
<evidence type="ECO:0000313" key="7">
    <source>
        <dbReference type="EMBL" id="KAF8821642.1"/>
    </source>
</evidence>
<evidence type="ECO:0000313" key="8">
    <source>
        <dbReference type="Proteomes" id="UP000823046"/>
    </source>
</evidence>
<accession>A0ABQ7JCA1</accession>
<dbReference type="InterPro" id="IPR027640">
    <property type="entry name" value="Kinesin-like_fam"/>
</dbReference>
<comment type="caution">
    <text evidence="7">The sequence shown here is derived from an EMBL/GenBank/DDBJ whole genome shotgun (WGS) entry which is preliminary data.</text>
</comment>
<dbReference type="Gene3D" id="3.40.850.10">
    <property type="entry name" value="Kinesin motor domain"/>
    <property type="match status" value="2"/>
</dbReference>
<dbReference type="PROSITE" id="PS00411">
    <property type="entry name" value="KINESIN_MOTOR_1"/>
    <property type="match status" value="1"/>
</dbReference>
<evidence type="ECO:0000259" key="6">
    <source>
        <dbReference type="PROSITE" id="PS50067"/>
    </source>
</evidence>
<evidence type="ECO:0000256" key="1">
    <source>
        <dbReference type="ARBA" id="ARBA00022741"/>
    </source>
</evidence>
<feature type="domain" description="Kinesin motor" evidence="6">
    <location>
        <begin position="1"/>
        <end position="360"/>
    </location>
</feature>
<keyword evidence="4" id="KW-0493">Microtubule</keyword>
<dbReference type="EMBL" id="JADAQX010000151">
    <property type="protein sequence ID" value="KAF8821642.1"/>
    <property type="molecule type" value="Genomic_DNA"/>
</dbReference>
<evidence type="ECO:0000256" key="2">
    <source>
        <dbReference type="ARBA" id="ARBA00022840"/>
    </source>
</evidence>
<keyword evidence="8" id="KW-1185">Reference proteome</keyword>
<feature type="coiled-coil region" evidence="5">
    <location>
        <begin position="13"/>
        <end position="43"/>
    </location>
</feature>
<dbReference type="InterPro" id="IPR036961">
    <property type="entry name" value="Kinesin_motor_dom_sf"/>
</dbReference>
<name>A0ABQ7JCA1_9APIC</name>
<evidence type="ECO:0000256" key="5">
    <source>
        <dbReference type="SAM" id="Coils"/>
    </source>
</evidence>
<dbReference type="PANTHER" id="PTHR47972">
    <property type="entry name" value="KINESIN-LIKE PROTEIN KLP-3"/>
    <property type="match status" value="1"/>
</dbReference>
<keyword evidence="5" id="KW-0175">Coiled coil</keyword>
<feature type="coiled-coil region" evidence="5">
    <location>
        <begin position="68"/>
        <end position="102"/>
    </location>
</feature>